<evidence type="ECO:0000256" key="2">
    <source>
        <dbReference type="ARBA" id="ARBA00022679"/>
    </source>
</evidence>
<dbReference type="Proteomes" id="UP000624701">
    <property type="component" value="Unassembled WGS sequence"/>
</dbReference>
<sequence length="200" mass="21318">MNKFYLYGASGHCKVIIDIIKLNGGEICKIYDDDSSKTKFLDFNIINNFSEEDIQSNLIVTIGDNTIREKVVRKINKDCFTSIKHPSAIVDQTVTIMSGTVVMGGVVVNSSSIIGKHCIINTSSSIDHDCVIEDFVHISPNSTLCGGVTIGRGSHVGAGSVIIQGVKIGKNVTIGAGSVIINDIPDNVTVVGNPGKIIKK</sequence>
<dbReference type="InterPro" id="IPR041561">
    <property type="entry name" value="PglD_N"/>
</dbReference>
<evidence type="ECO:0000313" key="7">
    <source>
        <dbReference type="Proteomes" id="UP000624701"/>
    </source>
</evidence>
<protein>
    <submittedName>
        <fullName evidence="6">Acetyltransferase</fullName>
    </submittedName>
</protein>
<dbReference type="PROSITE" id="PS00101">
    <property type="entry name" value="HEXAPEP_TRANSFERASES"/>
    <property type="match status" value="1"/>
</dbReference>
<evidence type="ECO:0000259" key="5">
    <source>
        <dbReference type="Pfam" id="PF17836"/>
    </source>
</evidence>
<keyword evidence="4" id="KW-0012">Acyltransferase</keyword>
<dbReference type="Pfam" id="PF00132">
    <property type="entry name" value="Hexapep"/>
    <property type="match status" value="1"/>
</dbReference>
<comment type="caution">
    <text evidence="6">The sequence shown here is derived from an EMBL/GenBank/DDBJ whole genome shotgun (WGS) entry which is preliminary data.</text>
</comment>
<evidence type="ECO:0000256" key="4">
    <source>
        <dbReference type="ARBA" id="ARBA00023315"/>
    </source>
</evidence>
<dbReference type="InterPro" id="IPR001451">
    <property type="entry name" value="Hexapep"/>
</dbReference>
<evidence type="ECO:0000256" key="3">
    <source>
        <dbReference type="ARBA" id="ARBA00022737"/>
    </source>
</evidence>
<proteinExistence type="inferred from homology"/>
<accession>A0ABQ2BV24</accession>
<name>A0ABQ2BV24_9FLAO</name>
<dbReference type="CDD" id="cd03360">
    <property type="entry name" value="LbH_AT_putative"/>
    <property type="match status" value="1"/>
</dbReference>
<dbReference type="NCBIfam" id="TIGR03570">
    <property type="entry name" value="NeuD_NnaD"/>
    <property type="match status" value="1"/>
</dbReference>
<comment type="similarity">
    <text evidence="1">Belongs to the transferase hexapeptide repeat family.</text>
</comment>
<gene>
    <name evidence="6" type="ORF">GCM10011444_06040</name>
</gene>
<dbReference type="InterPro" id="IPR050179">
    <property type="entry name" value="Trans_hexapeptide_repeat"/>
</dbReference>
<evidence type="ECO:0000313" key="6">
    <source>
        <dbReference type="EMBL" id="GGI56295.1"/>
    </source>
</evidence>
<dbReference type="PANTHER" id="PTHR43300:SF7">
    <property type="entry name" value="UDP-N-ACETYLBACILLOSAMINE N-ACETYLTRANSFERASE"/>
    <property type="match status" value="1"/>
</dbReference>
<dbReference type="SUPFAM" id="SSF51161">
    <property type="entry name" value="Trimeric LpxA-like enzymes"/>
    <property type="match status" value="1"/>
</dbReference>
<dbReference type="InterPro" id="IPR018357">
    <property type="entry name" value="Hexapep_transf_CS"/>
</dbReference>
<evidence type="ECO:0000256" key="1">
    <source>
        <dbReference type="ARBA" id="ARBA00007274"/>
    </source>
</evidence>
<dbReference type="Pfam" id="PF14602">
    <property type="entry name" value="Hexapep_2"/>
    <property type="match status" value="1"/>
</dbReference>
<dbReference type="RefSeq" id="WP_188373220.1">
    <property type="nucleotide sequence ID" value="NZ_BMDQ01000001.1"/>
</dbReference>
<keyword evidence="2" id="KW-0808">Transferase</keyword>
<reference evidence="7" key="1">
    <citation type="journal article" date="2019" name="Int. J. Syst. Evol. Microbiol.">
        <title>The Global Catalogue of Microorganisms (GCM) 10K type strain sequencing project: providing services to taxonomists for standard genome sequencing and annotation.</title>
        <authorList>
            <consortium name="The Broad Institute Genomics Platform"/>
            <consortium name="The Broad Institute Genome Sequencing Center for Infectious Disease"/>
            <person name="Wu L."/>
            <person name="Ma J."/>
        </authorList>
    </citation>
    <scope>NUCLEOTIDE SEQUENCE [LARGE SCALE GENOMIC DNA]</scope>
    <source>
        <strain evidence="7">CCM 8681</strain>
    </source>
</reference>
<dbReference type="PANTHER" id="PTHR43300">
    <property type="entry name" value="ACETYLTRANSFERASE"/>
    <property type="match status" value="1"/>
</dbReference>
<dbReference type="InterPro" id="IPR011004">
    <property type="entry name" value="Trimer_LpxA-like_sf"/>
</dbReference>
<keyword evidence="7" id="KW-1185">Reference proteome</keyword>
<dbReference type="EMBL" id="BMDQ01000001">
    <property type="protein sequence ID" value="GGI56295.1"/>
    <property type="molecule type" value="Genomic_DNA"/>
</dbReference>
<organism evidence="6 7">
    <name type="scientific">Winogradskyella haliclonae</name>
    <dbReference type="NCBI Taxonomy" id="2048558"/>
    <lineage>
        <taxon>Bacteria</taxon>
        <taxon>Pseudomonadati</taxon>
        <taxon>Bacteroidota</taxon>
        <taxon>Flavobacteriia</taxon>
        <taxon>Flavobacteriales</taxon>
        <taxon>Flavobacteriaceae</taxon>
        <taxon>Winogradskyella</taxon>
    </lineage>
</organism>
<dbReference type="Pfam" id="PF17836">
    <property type="entry name" value="PglD_N"/>
    <property type="match status" value="1"/>
</dbReference>
<dbReference type="InterPro" id="IPR020019">
    <property type="entry name" value="AcTrfase_PglD-like"/>
</dbReference>
<dbReference type="Gene3D" id="3.40.50.20">
    <property type="match status" value="1"/>
</dbReference>
<keyword evidence="3" id="KW-0677">Repeat</keyword>
<dbReference type="Gene3D" id="2.160.10.10">
    <property type="entry name" value="Hexapeptide repeat proteins"/>
    <property type="match status" value="1"/>
</dbReference>
<feature type="domain" description="PglD N-terminal" evidence="5">
    <location>
        <begin position="4"/>
        <end position="75"/>
    </location>
</feature>